<dbReference type="SUPFAM" id="SSF53474">
    <property type="entry name" value="alpha/beta-Hydrolases"/>
    <property type="match status" value="1"/>
</dbReference>
<dbReference type="PRINTS" id="PR00793">
    <property type="entry name" value="PROAMNOPTASE"/>
</dbReference>
<dbReference type="Proteomes" id="UP001601059">
    <property type="component" value="Unassembled WGS sequence"/>
</dbReference>
<feature type="domain" description="AB hydrolase-1" evidence="3">
    <location>
        <begin position="23"/>
        <end position="262"/>
    </location>
</feature>
<reference evidence="4 5" key="1">
    <citation type="submission" date="2024-08" db="EMBL/GenBank/DDBJ databases">
        <title>Two novel Cytobacillus novel species.</title>
        <authorList>
            <person name="Liu G."/>
        </authorList>
    </citation>
    <scope>NUCLEOTIDE SEQUENCE [LARGE SCALE GENOMIC DNA]</scope>
    <source>
        <strain evidence="4 5">FJAT-54145</strain>
    </source>
</reference>
<dbReference type="Gene3D" id="3.40.50.1820">
    <property type="entry name" value="alpha/beta hydrolase"/>
    <property type="match status" value="1"/>
</dbReference>
<evidence type="ECO:0000259" key="3">
    <source>
        <dbReference type="Pfam" id="PF00561"/>
    </source>
</evidence>
<dbReference type="PANTHER" id="PTHR43798:SF27">
    <property type="entry name" value="HYDROLASE ALPHA_BETA HYDROLASE FOLD FAMILY"/>
    <property type="match status" value="1"/>
</dbReference>
<comment type="similarity">
    <text evidence="1">Belongs to the peptidase S33 family.</text>
</comment>
<evidence type="ECO:0000313" key="5">
    <source>
        <dbReference type="Proteomes" id="UP001601059"/>
    </source>
</evidence>
<dbReference type="PANTHER" id="PTHR43798">
    <property type="entry name" value="MONOACYLGLYCEROL LIPASE"/>
    <property type="match status" value="1"/>
</dbReference>
<evidence type="ECO:0000313" key="4">
    <source>
        <dbReference type="EMBL" id="MFE8702942.1"/>
    </source>
</evidence>
<evidence type="ECO:0000256" key="1">
    <source>
        <dbReference type="ARBA" id="ARBA00010088"/>
    </source>
</evidence>
<dbReference type="GO" id="GO:0016787">
    <property type="term" value="F:hydrolase activity"/>
    <property type="evidence" value="ECO:0007669"/>
    <property type="project" value="UniProtKB-KW"/>
</dbReference>
<evidence type="ECO:0000256" key="2">
    <source>
        <dbReference type="ARBA" id="ARBA00022801"/>
    </source>
</evidence>
<dbReference type="InterPro" id="IPR002410">
    <property type="entry name" value="Peptidase_S33"/>
</dbReference>
<gene>
    <name evidence="4" type="ORF">ACFYKX_20245</name>
</gene>
<accession>A0ABW6KFJ0</accession>
<dbReference type="InterPro" id="IPR000073">
    <property type="entry name" value="AB_hydrolase_1"/>
</dbReference>
<dbReference type="Pfam" id="PF00561">
    <property type="entry name" value="Abhydrolase_1"/>
    <property type="match status" value="1"/>
</dbReference>
<dbReference type="PRINTS" id="PR00111">
    <property type="entry name" value="ABHYDROLASE"/>
</dbReference>
<dbReference type="InterPro" id="IPR050266">
    <property type="entry name" value="AB_hydrolase_sf"/>
</dbReference>
<dbReference type="EMBL" id="JBIACK010000012">
    <property type="protein sequence ID" value="MFE8702942.1"/>
    <property type="molecule type" value="Genomic_DNA"/>
</dbReference>
<sequence>MEENFIKLRGLNIFTRTIGDGEPLVFLHGGPGGEHRYFLPHLEELSKDFKLVFYDQRGCGRSEESTDKAYSIQEEIETLEELRTHLGIEKLNLVGESWGSMLALSYACAYPTHVNKLFLTAAVGAVLDGYLGFEQELLSRLSDKDKSDLEKVMERLRNEEATVEEVFSIIDPYYVFSVESLHKKSVTKANNEVNMIVGEDIKKHYDLSNESRKLEHIPIVVAQGENDIITPDKLQEVLIKYLPHTKLEIIKECGHWSVIEKPTVLMDLIKRFFSEYIS</sequence>
<name>A0ABW6KFJ0_9BACI</name>
<organism evidence="4 5">
    <name type="scientific">Cytobacillus spartinae</name>
    <dbReference type="NCBI Taxonomy" id="3299023"/>
    <lineage>
        <taxon>Bacteria</taxon>
        <taxon>Bacillati</taxon>
        <taxon>Bacillota</taxon>
        <taxon>Bacilli</taxon>
        <taxon>Bacillales</taxon>
        <taxon>Bacillaceae</taxon>
        <taxon>Cytobacillus</taxon>
    </lineage>
</organism>
<comment type="caution">
    <text evidence="4">The sequence shown here is derived from an EMBL/GenBank/DDBJ whole genome shotgun (WGS) entry which is preliminary data.</text>
</comment>
<dbReference type="RefSeq" id="WP_389363054.1">
    <property type="nucleotide sequence ID" value="NZ_JBIACK010000012.1"/>
</dbReference>
<keyword evidence="5" id="KW-1185">Reference proteome</keyword>
<keyword evidence="2 4" id="KW-0378">Hydrolase</keyword>
<proteinExistence type="inferred from homology"/>
<protein>
    <submittedName>
        <fullName evidence="4">Alpha/beta fold hydrolase</fullName>
    </submittedName>
</protein>
<dbReference type="InterPro" id="IPR029058">
    <property type="entry name" value="AB_hydrolase_fold"/>
</dbReference>